<dbReference type="AlphaFoldDB" id="F0WNE3"/>
<sequence length="114" mass="13304">MVIEAKNWKEAEDTTRVRAWMAIAQDLVMGNEQRTEHSWDRVHAVFSRSFDDVRKNEACKFRWQLLQKAVSKFSDCWAAIQTRSDSGATIPQKLFDKHTLYLQDSGKPFKHVTC</sequence>
<reference evidence="1" key="1">
    <citation type="journal article" date="2011" name="PLoS Biol.">
        <title>Gene gain and loss during evolution of obligate parasitism in the white rust pathogen of Arabidopsis thaliana.</title>
        <authorList>
            <person name="Kemen E."/>
            <person name="Gardiner A."/>
            <person name="Schultz-Larsen T."/>
            <person name="Kemen A.C."/>
            <person name="Balmuth A.L."/>
            <person name="Robert-Seilaniantz A."/>
            <person name="Bailey K."/>
            <person name="Holub E."/>
            <person name="Studholme D.J."/>
            <person name="Maclean D."/>
            <person name="Jones J.D."/>
        </authorList>
    </citation>
    <scope>NUCLEOTIDE SEQUENCE</scope>
</reference>
<name>F0WNE3_9STRA</name>
<proteinExistence type="predicted"/>
<reference evidence="1" key="2">
    <citation type="submission" date="2011-02" db="EMBL/GenBank/DDBJ databases">
        <authorList>
            <person name="MacLean D."/>
        </authorList>
    </citation>
    <scope>NUCLEOTIDE SEQUENCE</scope>
</reference>
<evidence type="ECO:0000313" key="1">
    <source>
        <dbReference type="EMBL" id="CCA22834.1"/>
    </source>
</evidence>
<organism evidence="1">
    <name type="scientific">Albugo laibachii Nc14</name>
    <dbReference type="NCBI Taxonomy" id="890382"/>
    <lineage>
        <taxon>Eukaryota</taxon>
        <taxon>Sar</taxon>
        <taxon>Stramenopiles</taxon>
        <taxon>Oomycota</taxon>
        <taxon>Peronosporomycetes</taxon>
        <taxon>Albuginales</taxon>
        <taxon>Albuginaceae</taxon>
        <taxon>Albugo</taxon>
    </lineage>
</organism>
<dbReference type="HOGENOM" id="CLU_012390_7_3_1"/>
<dbReference type="EMBL" id="FR824215">
    <property type="protein sequence ID" value="CCA22834.1"/>
    <property type="molecule type" value="Genomic_DNA"/>
</dbReference>
<dbReference type="PANTHER" id="PTHR45125:SF3">
    <property type="entry name" value="NO-APICAL-MERISTEM-ASSOCIATED CARBOXY-TERMINAL DOMAIN PROTEIN"/>
    <property type="match status" value="1"/>
</dbReference>
<protein>
    <submittedName>
        <fullName evidence="1">AlNc14C170G7970 protein</fullName>
    </submittedName>
</protein>
<dbReference type="PANTHER" id="PTHR45125">
    <property type="entry name" value="F21J9.4-RELATED"/>
    <property type="match status" value="1"/>
</dbReference>
<accession>F0WNE3</accession>
<gene>
    <name evidence="1" type="primary">AlNc14C170G7970</name>
    <name evidence="1" type="ORF">ALNC14_089770</name>
</gene>